<protein>
    <submittedName>
        <fullName evidence="1">GYD domain-containing protein</fullName>
    </submittedName>
</protein>
<evidence type="ECO:0000313" key="1">
    <source>
        <dbReference type="EMBL" id="MEK0082366.1"/>
    </source>
</evidence>
<sequence>MPLFVSQGRYTEGAIKAMLAKPEDRTAAVAKLVDRAGGKLIAFYLLFGEYDWMIVYEAPSGQEAAAIMLAAVGAGAITNTKTMLAMSGAEAQAAFELGRALGAEHGVPGPSRAGRP</sequence>
<keyword evidence="2" id="KW-1185">Reference proteome</keyword>
<dbReference type="RefSeq" id="WP_418158218.1">
    <property type="nucleotide sequence ID" value="NZ_JBBLZC010000003.1"/>
</dbReference>
<dbReference type="EMBL" id="JBBLZC010000003">
    <property type="protein sequence ID" value="MEK0082366.1"/>
    <property type="molecule type" value="Genomic_DNA"/>
</dbReference>
<reference evidence="1 2" key="1">
    <citation type="submission" date="2024-01" db="EMBL/GenBank/DDBJ databases">
        <title>Multi-omics insights into the function and evolution of sodium benzoate biodegradation pathways in Benzoatithermus flavus gen. nov., sp. nov. from hot spring.</title>
        <authorList>
            <person name="Hu C.-J."/>
            <person name="Li W.-J."/>
        </authorList>
    </citation>
    <scope>NUCLEOTIDE SEQUENCE [LARGE SCALE GENOMIC DNA]</scope>
    <source>
        <strain evidence="1 2">SYSU G07066</strain>
    </source>
</reference>
<dbReference type="Proteomes" id="UP001375743">
    <property type="component" value="Unassembled WGS sequence"/>
</dbReference>
<accession>A0ABU8XND5</accession>
<dbReference type="Pfam" id="PF08734">
    <property type="entry name" value="GYD"/>
    <property type="match status" value="1"/>
</dbReference>
<name>A0ABU8XND5_9PROT</name>
<comment type="caution">
    <text evidence="1">The sequence shown here is derived from an EMBL/GenBank/DDBJ whole genome shotgun (WGS) entry which is preliminary data.</text>
</comment>
<evidence type="ECO:0000313" key="2">
    <source>
        <dbReference type="Proteomes" id="UP001375743"/>
    </source>
</evidence>
<gene>
    <name evidence="1" type="ORF">U1T56_04340</name>
</gene>
<organism evidence="1 2">
    <name type="scientific">Benzoatithermus flavus</name>
    <dbReference type="NCBI Taxonomy" id="3108223"/>
    <lineage>
        <taxon>Bacteria</taxon>
        <taxon>Pseudomonadati</taxon>
        <taxon>Pseudomonadota</taxon>
        <taxon>Alphaproteobacteria</taxon>
        <taxon>Geminicoccales</taxon>
        <taxon>Geminicoccaceae</taxon>
        <taxon>Benzoatithermus</taxon>
    </lineage>
</organism>
<dbReference type="InterPro" id="IPR014845">
    <property type="entry name" value="GYD/TTHA1554"/>
</dbReference>
<proteinExistence type="predicted"/>